<dbReference type="CDD" id="cd12871">
    <property type="entry name" value="Bacuni_01323_like"/>
    <property type="match status" value="1"/>
</dbReference>
<accession>A0A939GI02</accession>
<keyword evidence="1" id="KW-0732">Signal</keyword>
<gene>
    <name evidence="2" type="ORF">J2I47_16520</name>
</gene>
<evidence type="ECO:0000313" key="2">
    <source>
        <dbReference type="EMBL" id="MBO0938158.1"/>
    </source>
</evidence>
<dbReference type="AlphaFoldDB" id="A0A939GI02"/>
<dbReference type="RefSeq" id="WP_207365690.1">
    <property type="nucleotide sequence ID" value="NZ_JAFMYV010000008.1"/>
</dbReference>
<sequence length="285" mass="30522">MKLNHLLRSLAIGLVILFVINACKTAGTDPVSVRKCLINSTNYVAQLGTFGSFTVTSAFTYNTSRQLNTITETKIIPGLGTQVDAQNLTYFADRIEAKPTALSITYGVVSETFALNGAVYISKISTKQLISGSTTPSISTMSYEYNADGYLSKATDDSNGSYRIYEYKNGNLSTVKGYAQNGNADYTTTLTYYEDKSPLAAILPGIDANTNLLSAFYTAGLLGKTSRNALKQIVSGVNGEGVTDYTYTYDGDGNISTAVAKSVVASTGANPQTRMATTNYTYTCQ</sequence>
<comment type="caution">
    <text evidence="2">The sequence shown here is derived from an EMBL/GenBank/DDBJ whole genome shotgun (WGS) entry which is preliminary data.</text>
</comment>
<evidence type="ECO:0000313" key="3">
    <source>
        <dbReference type="Proteomes" id="UP000664034"/>
    </source>
</evidence>
<protein>
    <submittedName>
        <fullName evidence="2">DUF4595 domain-containing protein</fullName>
    </submittedName>
</protein>
<organism evidence="2 3">
    <name type="scientific">Fibrella rubiginis</name>
    <dbReference type="NCBI Taxonomy" id="2817060"/>
    <lineage>
        <taxon>Bacteria</taxon>
        <taxon>Pseudomonadati</taxon>
        <taxon>Bacteroidota</taxon>
        <taxon>Cytophagia</taxon>
        <taxon>Cytophagales</taxon>
        <taxon>Spirosomataceae</taxon>
        <taxon>Fibrella</taxon>
    </lineage>
</organism>
<feature type="signal peptide" evidence="1">
    <location>
        <begin position="1"/>
        <end position="25"/>
    </location>
</feature>
<name>A0A939GI02_9BACT</name>
<proteinExistence type="predicted"/>
<dbReference type="Gene3D" id="2.40.160.190">
    <property type="match status" value="1"/>
</dbReference>
<reference evidence="2" key="1">
    <citation type="submission" date="2021-03" db="EMBL/GenBank/DDBJ databases">
        <title>Fibrella sp. HMF5335 genome sequencing and assembly.</title>
        <authorList>
            <person name="Kang H."/>
            <person name="Kim H."/>
            <person name="Bae S."/>
            <person name="Joh K."/>
        </authorList>
    </citation>
    <scope>NUCLEOTIDE SEQUENCE</scope>
    <source>
        <strain evidence="2">HMF5335</strain>
    </source>
</reference>
<feature type="chain" id="PRO_5037658941" evidence="1">
    <location>
        <begin position="26"/>
        <end position="285"/>
    </location>
</feature>
<dbReference type="EMBL" id="JAFMYV010000008">
    <property type="protein sequence ID" value="MBO0938158.1"/>
    <property type="molecule type" value="Genomic_DNA"/>
</dbReference>
<dbReference type="Proteomes" id="UP000664034">
    <property type="component" value="Unassembled WGS sequence"/>
</dbReference>
<evidence type="ECO:0000256" key="1">
    <source>
        <dbReference type="SAM" id="SignalP"/>
    </source>
</evidence>
<keyword evidence="3" id="KW-1185">Reference proteome</keyword>